<feature type="transmembrane region" description="Helical" evidence="7">
    <location>
        <begin position="152"/>
        <end position="172"/>
    </location>
</feature>
<evidence type="ECO:0000256" key="4">
    <source>
        <dbReference type="ARBA" id="ARBA00022692"/>
    </source>
</evidence>
<dbReference type="Pfam" id="PF01554">
    <property type="entry name" value="MatE"/>
    <property type="match status" value="2"/>
</dbReference>
<evidence type="ECO:0000256" key="1">
    <source>
        <dbReference type="ARBA" id="ARBA00004651"/>
    </source>
</evidence>
<keyword evidence="3" id="KW-1003">Cell membrane</keyword>
<evidence type="ECO:0000256" key="2">
    <source>
        <dbReference type="ARBA" id="ARBA00022448"/>
    </source>
</evidence>
<proteinExistence type="predicted"/>
<evidence type="ECO:0000256" key="3">
    <source>
        <dbReference type="ARBA" id="ARBA00022475"/>
    </source>
</evidence>
<dbReference type="PANTHER" id="PTHR43823">
    <property type="entry name" value="SPORULATION PROTEIN YKVU"/>
    <property type="match status" value="1"/>
</dbReference>
<dbReference type="InterPro" id="IPR048279">
    <property type="entry name" value="MdtK-like"/>
</dbReference>
<evidence type="ECO:0000313" key="9">
    <source>
        <dbReference type="Proteomes" id="UP000823883"/>
    </source>
</evidence>
<dbReference type="GO" id="GO:0015297">
    <property type="term" value="F:antiporter activity"/>
    <property type="evidence" value="ECO:0007669"/>
    <property type="project" value="InterPro"/>
</dbReference>
<evidence type="ECO:0000313" key="8">
    <source>
        <dbReference type="EMBL" id="HJC46724.1"/>
    </source>
</evidence>
<evidence type="ECO:0000256" key="6">
    <source>
        <dbReference type="ARBA" id="ARBA00023136"/>
    </source>
</evidence>
<keyword evidence="5 7" id="KW-1133">Transmembrane helix</keyword>
<feature type="transmembrane region" description="Helical" evidence="7">
    <location>
        <begin position="376"/>
        <end position="398"/>
    </location>
</feature>
<keyword evidence="2" id="KW-0813">Transport</keyword>
<feature type="transmembrane region" description="Helical" evidence="7">
    <location>
        <begin position="178"/>
        <end position="200"/>
    </location>
</feature>
<feature type="transmembrane region" description="Helical" evidence="7">
    <location>
        <begin position="221"/>
        <end position="240"/>
    </location>
</feature>
<comment type="subcellular location">
    <subcellularLocation>
        <location evidence="1">Cell membrane</location>
        <topology evidence="1">Multi-pass membrane protein</topology>
    </subcellularLocation>
</comment>
<name>A0A9D2T5T4_9FIRM</name>
<organism evidence="8 9">
    <name type="scientific">Candidatus Lachnoclostridium pullistercoris</name>
    <dbReference type="NCBI Taxonomy" id="2838632"/>
    <lineage>
        <taxon>Bacteria</taxon>
        <taxon>Bacillati</taxon>
        <taxon>Bacillota</taxon>
        <taxon>Clostridia</taxon>
        <taxon>Lachnospirales</taxon>
        <taxon>Lachnospiraceae</taxon>
    </lineage>
</organism>
<feature type="transmembrane region" description="Helical" evidence="7">
    <location>
        <begin position="246"/>
        <end position="266"/>
    </location>
</feature>
<sequence>MIVPAVISQLIVLIYNMADTFYVGRTGNPYMVAGTSLILPVFNITLCLAGLAGVGGGALISRLLGKGREDEARRVSVFSLYLGISIAALFSVGMAVFMEPVLGILGAGENTYAYARQYALCVIVAGGVPTVLSNVLSNLIRSVGRSKEAGTGIVLGGVLNIILDPVFMFLLLPDGYEVLGAGIATCLSNCIACLYFLTVLARMGRQSVITFRPGAGMAEKASVAAVFAVGIPSAIASLLFDLDYIVIDRLMVSYHDLALAAIGIVLKVERFPLNVGIGICQGMMPLVAYSFAAENHGRMNEFIRRSRLLGLFVAAVSILLYEVFASQFVRIFISDAQTVEMASRFLRIRVLATPLMFLSFFTVYLFQAFGMGRKSLFLGVTRWLVFNIPMLFLLNAVFGMYGIVWSQAAADVLTVCLSFYVYGKYGPART</sequence>
<evidence type="ECO:0000256" key="7">
    <source>
        <dbReference type="SAM" id="Phobius"/>
    </source>
</evidence>
<dbReference type="AlphaFoldDB" id="A0A9D2T5T4"/>
<keyword evidence="4 7" id="KW-0812">Transmembrane</keyword>
<reference evidence="8" key="1">
    <citation type="journal article" date="2021" name="PeerJ">
        <title>Extensive microbial diversity within the chicken gut microbiome revealed by metagenomics and culture.</title>
        <authorList>
            <person name="Gilroy R."/>
            <person name="Ravi A."/>
            <person name="Getino M."/>
            <person name="Pursley I."/>
            <person name="Horton D.L."/>
            <person name="Alikhan N.F."/>
            <person name="Baker D."/>
            <person name="Gharbi K."/>
            <person name="Hall N."/>
            <person name="Watson M."/>
            <person name="Adriaenssens E.M."/>
            <person name="Foster-Nyarko E."/>
            <person name="Jarju S."/>
            <person name="Secka A."/>
            <person name="Antonio M."/>
            <person name="Oren A."/>
            <person name="Chaudhuri R.R."/>
            <person name="La Ragione R."/>
            <person name="Hildebrand F."/>
            <person name="Pallen M.J."/>
        </authorList>
    </citation>
    <scope>NUCLEOTIDE SEQUENCE</scope>
    <source>
        <strain evidence="8">CHK183-5548</strain>
    </source>
</reference>
<evidence type="ECO:0000256" key="5">
    <source>
        <dbReference type="ARBA" id="ARBA00022989"/>
    </source>
</evidence>
<keyword evidence="6 7" id="KW-0472">Membrane</keyword>
<dbReference type="EMBL" id="DWWL01000007">
    <property type="protein sequence ID" value="HJC46724.1"/>
    <property type="molecule type" value="Genomic_DNA"/>
</dbReference>
<feature type="transmembrane region" description="Helical" evidence="7">
    <location>
        <begin position="42"/>
        <end position="65"/>
    </location>
</feature>
<reference evidence="8" key="2">
    <citation type="submission" date="2021-04" db="EMBL/GenBank/DDBJ databases">
        <authorList>
            <person name="Gilroy R."/>
        </authorList>
    </citation>
    <scope>NUCLEOTIDE SEQUENCE</scope>
    <source>
        <strain evidence="8">CHK183-5548</strain>
    </source>
</reference>
<feature type="transmembrane region" description="Helical" evidence="7">
    <location>
        <begin position="345"/>
        <end position="364"/>
    </location>
</feature>
<dbReference type="NCBIfam" id="TIGR00797">
    <property type="entry name" value="matE"/>
    <property type="match status" value="1"/>
</dbReference>
<comment type="caution">
    <text evidence="8">The sequence shown here is derived from an EMBL/GenBank/DDBJ whole genome shotgun (WGS) entry which is preliminary data.</text>
</comment>
<feature type="transmembrane region" description="Helical" evidence="7">
    <location>
        <begin position="77"/>
        <end position="97"/>
    </location>
</feature>
<protein>
    <submittedName>
        <fullName evidence="8">MATE family efflux transporter</fullName>
    </submittedName>
</protein>
<dbReference type="Proteomes" id="UP000823883">
    <property type="component" value="Unassembled WGS sequence"/>
</dbReference>
<dbReference type="PIRSF" id="PIRSF006603">
    <property type="entry name" value="DinF"/>
    <property type="match status" value="1"/>
</dbReference>
<dbReference type="InterPro" id="IPR051327">
    <property type="entry name" value="MATE_MepA_subfamily"/>
</dbReference>
<dbReference type="PANTHER" id="PTHR43823:SF3">
    <property type="entry name" value="MULTIDRUG EXPORT PROTEIN MEPA"/>
    <property type="match status" value="1"/>
</dbReference>
<dbReference type="InterPro" id="IPR002528">
    <property type="entry name" value="MATE_fam"/>
</dbReference>
<dbReference type="GO" id="GO:0042910">
    <property type="term" value="F:xenobiotic transmembrane transporter activity"/>
    <property type="evidence" value="ECO:0007669"/>
    <property type="project" value="InterPro"/>
</dbReference>
<gene>
    <name evidence="8" type="ORF">IAA04_01575</name>
</gene>
<feature type="transmembrane region" description="Helical" evidence="7">
    <location>
        <begin position="308"/>
        <end position="333"/>
    </location>
</feature>
<accession>A0A9D2T5T4</accession>
<feature type="transmembrane region" description="Helical" evidence="7">
    <location>
        <begin position="117"/>
        <end position="140"/>
    </location>
</feature>
<dbReference type="GO" id="GO:0005886">
    <property type="term" value="C:plasma membrane"/>
    <property type="evidence" value="ECO:0007669"/>
    <property type="project" value="UniProtKB-SubCell"/>
</dbReference>